<dbReference type="OrthoDB" id="910869at2759"/>
<dbReference type="Proteomes" id="UP000594638">
    <property type="component" value="Unassembled WGS sequence"/>
</dbReference>
<organism evidence="1 2">
    <name type="scientific">Olea europaea subsp. europaea</name>
    <dbReference type="NCBI Taxonomy" id="158383"/>
    <lineage>
        <taxon>Eukaryota</taxon>
        <taxon>Viridiplantae</taxon>
        <taxon>Streptophyta</taxon>
        <taxon>Embryophyta</taxon>
        <taxon>Tracheophyta</taxon>
        <taxon>Spermatophyta</taxon>
        <taxon>Magnoliopsida</taxon>
        <taxon>eudicotyledons</taxon>
        <taxon>Gunneridae</taxon>
        <taxon>Pentapetalae</taxon>
        <taxon>asterids</taxon>
        <taxon>lamiids</taxon>
        <taxon>Lamiales</taxon>
        <taxon>Oleaceae</taxon>
        <taxon>Oleeae</taxon>
        <taxon>Olea</taxon>
    </lineage>
</organism>
<name>A0A8S0SU41_OLEEU</name>
<evidence type="ECO:0000313" key="1">
    <source>
        <dbReference type="EMBL" id="CAA2995669.1"/>
    </source>
</evidence>
<protein>
    <submittedName>
        <fullName evidence="1">Uncharacterized protein</fullName>
    </submittedName>
</protein>
<dbReference type="EMBL" id="CACTIH010005506">
    <property type="protein sequence ID" value="CAA2995669.1"/>
    <property type="molecule type" value="Genomic_DNA"/>
</dbReference>
<gene>
    <name evidence="1" type="ORF">OLEA9_A103462</name>
</gene>
<proteinExistence type="predicted"/>
<keyword evidence="2" id="KW-1185">Reference proteome</keyword>
<comment type="caution">
    <text evidence="1">The sequence shown here is derived from an EMBL/GenBank/DDBJ whole genome shotgun (WGS) entry which is preliminary data.</text>
</comment>
<reference evidence="1 2" key="1">
    <citation type="submission" date="2019-12" db="EMBL/GenBank/DDBJ databases">
        <authorList>
            <person name="Alioto T."/>
            <person name="Alioto T."/>
            <person name="Gomez Garrido J."/>
        </authorList>
    </citation>
    <scope>NUCLEOTIDE SEQUENCE [LARGE SCALE GENOMIC DNA]</scope>
</reference>
<evidence type="ECO:0000313" key="2">
    <source>
        <dbReference type="Proteomes" id="UP000594638"/>
    </source>
</evidence>
<accession>A0A8S0SU41</accession>
<dbReference type="AlphaFoldDB" id="A0A8S0SU41"/>
<sequence>MRISLMVLLEYLQMVAMCKGKFLKDIHHFHSLKKQLVLARRSIAQSESSSIVILKSYPMRMLAVCPLHQFLHNQIKESRRNILTAHGDEEEVKEIAPSSVGEYTYDGKCSFETSWNGNYEADKDSLSGIQEEMQFGISSIPS</sequence>
<dbReference type="Gramene" id="OE9A103462T1">
    <property type="protein sequence ID" value="OE9A103462C1"/>
    <property type="gene ID" value="OE9A103462"/>
</dbReference>